<dbReference type="AlphaFoldDB" id="A0A8R1TUA2"/>
<accession>A0A8R1TUA2</accession>
<name>A0A8R1TUA2_ONCVO</name>
<reference evidence="2" key="1">
    <citation type="submission" date="2013-10" db="EMBL/GenBank/DDBJ databases">
        <title>Genome sequencing of Onchocerca volvulus.</title>
        <authorList>
            <person name="Cotton J."/>
            <person name="Tsai J."/>
            <person name="Stanley E."/>
            <person name="Tracey A."/>
            <person name="Holroyd N."/>
            <person name="Lustigman S."/>
            <person name="Berriman M."/>
        </authorList>
    </citation>
    <scope>NUCLEOTIDE SEQUENCE</scope>
</reference>
<dbReference type="EMBL" id="CMVM020000020">
    <property type="status" value="NOT_ANNOTATED_CDS"/>
    <property type="molecule type" value="Genomic_DNA"/>
</dbReference>
<evidence type="ECO:0000313" key="1">
    <source>
        <dbReference type="EnsemblMetazoa" id="OVOC447.1"/>
    </source>
</evidence>
<proteinExistence type="predicted"/>
<dbReference type="EnsemblMetazoa" id="OVOC447.1">
    <property type="protein sequence ID" value="OVOC447.1"/>
    <property type="gene ID" value="WBGene00237256"/>
</dbReference>
<evidence type="ECO:0000313" key="2">
    <source>
        <dbReference type="Proteomes" id="UP000024404"/>
    </source>
</evidence>
<keyword evidence="2" id="KW-1185">Reference proteome</keyword>
<sequence>MSEKYAGTTRVRVIAVSYDAFDAIEPLKQLVQDHGSTFQAGFVESTNPSKSSGELKSLSDGKIIDKNIFKHSIDALNITSDNLIVLGKFNNKQRHRSLDILHHCNQSFSLTKSMQSSFANPSVRYSFTVLKHVQLE</sequence>
<reference evidence="1" key="2">
    <citation type="submission" date="2022-06" db="UniProtKB">
        <authorList>
            <consortium name="EnsemblMetazoa"/>
        </authorList>
    </citation>
    <scope>IDENTIFICATION</scope>
</reference>
<organism evidence="1 2">
    <name type="scientific">Onchocerca volvulus</name>
    <dbReference type="NCBI Taxonomy" id="6282"/>
    <lineage>
        <taxon>Eukaryota</taxon>
        <taxon>Metazoa</taxon>
        <taxon>Ecdysozoa</taxon>
        <taxon>Nematoda</taxon>
        <taxon>Chromadorea</taxon>
        <taxon>Rhabditida</taxon>
        <taxon>Spirurina</taxon>
        <taxon>Spiruromorpha</taxon>
        <taxon>Filarioidea</taxon>
        <taxon>Onchocercidae</taxon>
        <taxon>Onchocerca</taxon>
    </lineage>
</organism>
<protein>
    <submittedName>
        <fullName evidence="1">Uncharacterized protein</fullName>
    </submittedName>
</protein>
<dbReference type="Proteomes" id="UP000024404">
    <property type="component" value="Unassembled WGS sequence"/>
</dbReference>